<reference evidence="1" key="1">
    <citation type="submission" date="2014-05" db="EMBL/GenBank/DDBJ databases">
        <authorList>
            <person name="Chronopoulou M."/>
        </authorList>
    </citation>
    <scope>NUCLEOTIDE SEQUENCE</scope>
    <source>
        <tissue evidence="1">Whole organism</tissue>
    </source>
</reference>
<evidence type="ECO:0000313" key="1">
    <source>
        <dbReference type="EMBL" id="CDW47045.1"/>
    </source>
</evidence>
<name>A0A0K2V9P6_LEPSM</name>
<protein>
    <submittedName>
        <fullName evidence="1">Uncharacterized protein</fullName>
    </submittedName>
</protein>
<proteinExistence type="predicted"/>
<dbReference type="EMBL" id="HACA01029684">
    <property type="protein sequence ID" value="CDW47045.1"/>
    <property type="molecule type" value="Transcribed_RNA"/>
</dbReference>
<organism evidence="1">
    <name type="scientific">Lepeophtheirus salmonis</name>
    <name type="common">Salmon louse</name>
    <name type="synonym">Caligus salmonis</name>
    <dbReference type="NCBI Taxonomy" id="72036"/>
    <lineage>
        <taxon>Eukaryota</taxon>
        <taxon>Metazoa</taxon>
        <taxon>Ecdysozoa</taxon>
        <taxon>Arthropoda</taxon>
        <taxon>Crustacea</taxon>
        <taxon>Multicrustacea</taxon>
        <taxon>Hexanauplia</taxon>
        <taxon>Copepoda</taxon>
        <taxon>Siphonostomatoida</taxon>
        <taxon>Caligidae</taxon>
        <taxon>Lepeophtheirus</taxon>
    </lineage>
</organism>
<dbReference type="AlphaFoldDB" id="A0A0K2V9P6"/>
<sequence>MYRQANNHTPPATRSRTCIKKLHAKVDKQGFESSQQGRQNFSFLTSRSMNVSDLEFAPAVQIIVGSVTTKPKVSRFRKIEGGNNM</sequence>
<accession>A0A0K2V9P6</accession>